<dbReference type="RefSeq" id="WP_397403645.1">
    <property type="nucleotide sequence ID" value="NZ_JBIRYI010000005.1"/>
</dbReference>
<feature type="compositionally biased region" description="Polar residues" evidence="2">
    <location>
        <begin position="1"/>
        <end position="12"/>
    </location>
</feature>
<proteinExistence type="predicted"/>
<dbReference type="GO" id="GO:0016787">
    <property type="term" value="F:hydrolase activity"/>
    <property type="evidence" value="ECO:0007669"/>
    <property type="project" value="UniProtKB-KW"/>
</dbReference>
<keyword evidence="1" id="KW-0175">Coiled coil</keyword>
<dbReference type="Pfam" id="PF02557">
    <property type="entry name" value="VanY"/>
    <property type="match status" value="1"/>
</dbReference>
<dbReference type="SUPFAM" id="SSF55166">
    <property type="entry name" value="Hedgehog/DD-peptidase"/>
    <property type="match status" value="1"/>
</dbReference>
<dbReference type="Proteomes" id="UP001611580">
    <property type="component" value="Unassembled WGS sequence"/>
</dbReference>
<evidence type="ECO:0000313" key="6">
    <source>
        <dbReference type="Proteomes" id="UP001611580"/>
    </source>
</evidence>
<gene>
    <name evidence="5" type="ORF">ACH47X_09605</name>
</gene>
<keyword evidence="3" id="KW-0472">Membrane</keyword>
<keyword evidence="3" id="KW-0812">Transmembrane</keyword>
<name>A0ABW7XI26_9MICO</name>
<dbReference type="InterPro" id="IPR003709">
    <property type="entry name" value="VanY-like_core_dom"/>
</dbReference>
<feature type="domain" description="D-alanyl-D-alanine carboxypeptidase-like core" evidence="4">
    <location>
        <begin position="343"/>
        <end position="455"/>
    </location>
</feature>
<keyword evidence="3" id="KW-1133">Transmembrane helix</keyword>
<keyword evidence="5" id="KW-0378">Hydrolase</keyword>
<accession>A0ABW7XI26</accession>
<evidence type="ECO:0000313" key="5">
    <source>
        <dbReference type="EMBL" id="MFI2487154.1"/>
    </source>
</evidence>
<keyword evidence="6" id="KW-1185">Reference proteome</keyword>
<feature type="coiled-coil region" evidence="1">
    <location>
        <begin position="194"/>
        <end position="239"/>
    </location>
</feature>
<evidence type="ECO:0000259" key="4">
    <source>
        <dbReference type="Pfam" id="PF02557"/>
    </source>
</evidence>
<evidence type="ECO:0000256" key="3">
    <source>
        <dbReference type="SAM" id="Phobius"/>
    </source>
</evidence>
<dbReference type="EMBL" id="JBIRYI010000005">
    <property type="protein sequence ID" value="MFI2487154.1"/>
    <property type="molecule type" value="Genomic_DNA"/>
</dbReference>
<evidence type="ECO:0000256" key="1">
    <source>
        <dbReference type="SAM" id="Coils"/>
    </source>
</evidence>
<reference evidence="5 6" key="1">
    <citation type="submission" date="2024-10" db="EMBL/GenBank/DDBJ databases">
        <title>The Natural Products Discovery Center: Release of the First 8490 Sequenced Strains for Exploring Actinobacteria Biosynthetic Diversity.</title>
        <authorList>
            <person name="Kalkreuter E."/>
            <person name="Kautsar S.A."/>
            <person name="Yang D."/>
            <person name="Bader C.D."/>
            <person name="Teijaro C.N."/>
            <person name="Fluegel L."/>
            <person name="Davis C.M."/>
            <person name="Simpson J.R."/>
            <person name="Lauterbach L."/>
            <person name="Steele A.D."/>
            <person name="Gui C."/>
            <person name="Meng S."/>
            <person name="Li G."/>
            <person name="Viehrig K."/>
            <person name="Ye F."/>
            <person name="Su P."/>
            <person name="Kiefer A.F."/>
            <person name="Nichols A."/>
            <person name="Cepeda A.J."/>
            <person name="Yan W."/>
            <person name="Fan B."/>
            <person name="Jiang Y."/>
            <person name="Adhikari A."/>
            <person name="Zheng C.-J."/>
            <person name="Schuster L."/>
            <person name="Cowan T.M."/>
            <person name="Smanski M.J."/>
            <person name="Chevrette M.G."/>
            <person name="De Carvalho L.P.S."/>
            <person name="Shen B."/>
        </authorList>
    </citation>
    <scope>NUCLEOTIDE SEQUENCE [LARGE SCALE GENOMIC DNA]</scope>
    <source>
        <strain evidence="5 6">NPDC019481</strain>
    </source>
</reference>
<sequence length="455" mass="48219">MPLNVEPSTSSGPAPEPALAEAPKPARPAPRAEVAAGRSDIPPSGPGGRRDSGSMRPLFVFLIVAAVALIGSIVFALVHVTNDRGLDQLADARADVVQAVDEGRAAQEGLAAQIETAESTLVASKGKVVDGALRAELAARVAAAKKLGDQQPPSIPEAGAAGLEAPADLDALEAQATEWAMTMRTASTTLTSATEDVQESYRQWQQDRKDAQAEADAAADEAAQAAEQLDKALKSLSTTTDQLKISVRDSQYTLDWAAGLDGPTGPRKTLLAHRKEGAAALAARADAKDLAAVQDLLDRRETARVAIEDGAWAVRATLADGSNGRIAQKDLCKMGLGPEGQDQYLRCDAAEDWTKLAAAFEAELGKPLRVEYGYRPYDWQLQALAEFGAGQVAEPGTSNHGWAAAVDVPVDDGFRFGEPEFEWLAANGPKFGWEHPDWARAGGGREEPWHFEYQG</sequence>
<dbReference type="InterPro" id="IPR009045">
    <property type="entry name" value="Zn_M74/Hedgehog-like"/>
</dbReference>
<feature type="compositionally biased region" description="Low complexity" evidence="2">
    <location>
        <begin position="17"/>
        <end position="42"/>
    </location>
</feature>
<dbReference type="EC" id="3.4.-.-" evidence="5"/>
<evidence type="ECO:0000256" key="2">
    <source>
        <dbReference type="SAM" id="MobiDB-lite"/>
    </source>
</evidence>
<organism evidence="5 6">
    <name type="scientific">Promicromonospora kroppenstedtii</name>
    <dbReference type="NCBI Taxonomy" id="440482"/>
    <lineage>
        <taxon>Bacteria</taxon>
        <taxon>Bacillati</taxon>
        <taxon>Actinomycetota</taxon>
        <taxon>Actinomycetes</taxon>
        <taxon>Micrococcales</taxon>
        <taxon>Promicromonosporaceae</taxon>
        <taxon>Promicromonospora</taxon>
    </lineage>
</organism>
<comment type="caution">
    <text evidence="5">The sequence shown here is derived from an EMBL/GenBank/DDBJ whole genome shotgun (WGS) entry which is preliminary data.</text>
</comment>
<feature type="region of interest" description="Disordered" evidence="2">
    <location>
        <begin position="1"/>
        <end position="50"/>
    </location>
</feature>
<dbReference type="CDD" id="cd14814">
    <property type="entry name" value="Peptidase_M15"/>
    <property type="match status" value="1"/>
</dbReference>
<protein>
    <submittedName>
        <fullName evidence="5">M15 family metallopeptidase</fullName>
        <ecNumber evidence="5">3.4.-.-</ecNumber>
    </submittedName>
</protein>
<feature type="transmembrane region" description="Helical" evidence="3">
    <location>
        <begin position="58"/>
        <end position="78"/>
    </location>
</feature>
<dbReference type="Gene3D" id="3.30.1380.10">
    <property type="match status" value="1"/>
</dbReference>